<dbReference type="Proteomes" id="UP000184474">
    <property type="component" value="Unassembled WGS sequence"/>
</dbReference>
<dbReference type="Pfam" id="PF13573">
    <property type="entry name" value="SprB"/>
    <property type="match status" value="1"/>
</dbReference>
<gene>
    <name evidence="2" type="ORF">SAMN04488028_101262</name>
</gene>
<name>A0A1M6JNV2_REIAG</name>
<dbReference type="STRING" id="156994.SAMN04488028_101262"/>
<evidence type="ECO:0000313" key="3">
    <source>
        <dbReference type="Proteomes" id="UP000184474"/>
    </source>
</evidence>
<sequence>MIRNLLFITVYVGLLASTMSCTWDQMTPTIDCSLSPVVVELLETQGTGCGAANGGFTLAATGGESPYSFDSGVGTNVDGVFANVQAGVYAVEVTDVNDCTAELNVIVPNLGGVNLDEVKTNDAGCGSSNGSIEIVASGGEEPYAYTLDNGSAQADHVFSGLEKGMHTVVVADQLGCEISQSIEILSGVSYNSTIRGIIENSCAISGCHNGSVFPDFRSFETIQARASSIKSRTANGSMPKGYTLSQTQIDQIACWVDDGALDN</sequence>
<feature type="signal peptide" evidence="1">
    <location>
        <begin position="1"/>
        <end position="22"/>
    </location>
</feature>
<proteinExistence type="predicted"/>
<organism evidence="2 3">
    <name type="scientific">Reichenbachiella agariperforans</name>
    <dbReference type="NCBI Taxonomy" id="156994"/>
    <lineage>
        <taxon>Bacteria</taxon>
        <taxon>Pseudomonadati</taxon>
        <taxon>Bacteroidota</taxon>
        <taxon>Cytophagia</taxon>
        <taxon>Cytophagales</taxon>
        <taxon>Reichenbachiellaceae</taxon>
        <taxon>Reichenbachiella</taxon>
    </lineage>
</organism>
<dbReference type="EMBL" id="FRAA01000001">
    <property type="protein sequence ID" value="SHJ48326.1"/>
    <property type="molecule type" value="Genomic_DNA"/>
</dbReference>
<dbReference type="RefSeq" id="WP_084190274.1">
    <property type="nucleotide sequence ID" value="NZ_FRAA01000001.1"/>
</dbReference>
<accession>A0A1M6JNV2</accession>
<protein>
    <submittedName>
        <fullName evidence="2">SprB repeat-containing protein</fullName>
    </submittedName>
</protein>
<keyword evidence="3" id="KW-1185">Reference proteome</keyword>
<dbReference type="InterPro" id="IPR025667">
    <property type="entry name" value="SprB_repeat"/>
</dbReference>
<keyword evidence="1" id="KW-0732">Signal</keyword>
<evidence type="ECO:0000313" key="2">
    <source>
        <dbReference type="EMBL" id="SHJ48326.1"/>
    </source>
</evidence>
<feature type="chain" id="PRO_5013110577" evidence="1">
    <location>
        <begin position="23"/>
        <end position="263"/>
    </location>
</feature>
<dbReference type="PROSITE" id="PS51257">
    <property type="entry name" value="PROKAR_LIPOPROTEIN"/>
    <property type="match status" value="1"/>
</dbReference>
<reference evidence="3" key="1">
    <citation type="submission" date="2016-11" db="EMBL/GenBank/DDBJ databases">
        <authorList>
            <person name="Varghese N."/>
            <person name="Submissions S."/>
        </authorList>
    </citation>
    <scope>NUCLEOTIDE SEQUENCE [LARGE SCALE GENOMIC DNA]</scope>
    <source>
        <strain evidence="3">DSM 26134</strain>
    </source>
</reference>
<dbReference type="AlphaFoldDB" id="A0A1M6JNV2"/>
<evidence type="ECO:0000256" key="1">
    <source>
        <dbReference type="SAM" id="SignalP"/>
    </source>
</evidence>